<comment type="caution">
    <text evidence="2">The sequence shown here is derived from an EMBL/GenBank/DDBJ whole genome shotgun (WGS) entry which is preliminary data.</text>
</comment>
<feature type="domain" description="Outer membrane protein beta-barrel" evidence="1">
    <location>
        <begin position="22"/>
        <end position="65"/>
    </location>
</feature>
<gene>
    <name evidence="2" type="ORF">EJ377_14890</name>
</gene>
<name>A0A432DSQ4_9FLAO</name>
<evidence type="ECO:0000313" key="2">
    <source>
        <dbReference type="EMBL" id="RTZ45961.1"/>
    </source>
</evidence>
<dbReference type="EMBL" id="RYFC01000003">
    <property type="protein sequence ID" value="RTZ45961.1"/>
    <property type="molecule type" value="Genomic_DNA"/>
</dbReference>
<evidence type="ECO:0000259" key="1">
    <source>
        <dbReference type="Pfam" id="PF14905"/>
    </source>
</evidence>
<organism evidence="2 3">
    <name type="scientific">Chryseobacterium arthrosphaerae</name>
    <dbReference type="NCBI Taxonomy" id="651561"/>
    <lineage>
        <taxon>Bacteria</taxon>
        <taxon>Pseudomonadati</taxon>
        <taxon>Bacteroidota</taxon>
        <taxon>Flavobacteriia</taxon>
        <taxon>Flavobacteriales</taxon>
        <taxon>Weeksellaceae</taxon>
        <taxon>Chryseobacterium group</taxon>
        <taxon>Chryseobacterium</taxon>
    </lineage>
</organism>
<evidence type="ECO:0000313" key="3">
    <source>
        <dbReference type="Proteomes" id="UP000276953"/>
    </source>
</evidence>
<accession>A0A432DSQ4</accession>
<dbReference type="Proteomes" id="UP000276953">
    <property type="component" value="Unassembled WGS sequence"/>
</dbReference>
<reference evidence="2 3" key="1">
    <citation type="submission" date="2018-12" db="EMBL/GenBank/DDBJ databases">
        <title>Draft Genome Sequence of Chryseobacterium arthrosphaerae strain ED882-96 Isolated from the Blood of a Patient with Liver Cirrhosis in Taiwan.</title>
        <authorList>
            <person name="Lin J.-N."/>
            <person name="Lai C.-H."/>
            <person name="Yang C.-H."/>
            <person name="Huang Y.-H."/>
        </authorList>
    </citation>
    <scope>NUCLEOTIDE SEQUENCE [LARGE SCALE GENOMIC DNA]</scope>
    <source>
        <strain evidence="2 3">ED882-96</strain>
    </source>
</reference>
<dbReference type="AlphaFoldDB" id="A0A432DSQ4"/>
<dbReference type="Pfam" id="PF14905">
    <property type="entry name" value="OMP_b-brl_3"/>
    <property type="match status" value="1"/>
</dbReference>
<protein>
    <recommendedName>
        <fullName evidence="1">Outer membrane protein beta-barrel domain-containing protein</fullName>
    </recommendedName>
</protein>
<proteinExistence type="predicted"/>
<sequence length="81" mass="9486">MIGRRILYVGNDQVPPIWEAPRPLLDFQIAKKIWNNKGEIKLNVSDILNRRAKFYHDLNDNGKYDRKMLLPLKGLQEPISV</sequence>
<dbReference type="InterPro" id="IPR041700">
    <property type="entry name" value="OMP_b-brl_3"/>
</dbReference>